<evidence type="ECO:0000256" key="12">
    <source>
        <dbReference type="ARBA" id="ARBA00023122"/>
    </source>
</evidence>
<feature type="domain" description="Peptidase M50" evidence="15">
    <location>
        <begin position="70"/>
        <end position="141"/>
    </location>
</feature>
<dbReference type="PIRSF" id="PIRSF006404">
    <property type="entry name" value="UCP006404_Pept_M50_CBS"/>
    <property type="match status" value="1"/>
</dbReference>
<keyword evidence="4 14" id="KW-0645">Protease</keyword>
<dbReference type="RefSeq" id="WP_249768984.1">
    <property type="nucleotide sequence ID" value="NZ_CP097332.1"/>
</dbReference>
<dbReference type="Proteomes" id="UP001056336">
    <property type="component" value="Chromosome"/>
</dbReference>
<feature type="transmembrane region" description="Helical" evidence="14">
    <location>
        <begin position="20"/>
        <end position="42"/>
    </location>
</feature>
<keyword evidence="11 14" id="KW-0482">Metalloprotease</keyword>
<sequence>MSFSRPPSPPSPVRGARLVRVGRVAGVPIFLTPSWIFVALFVTLSYSDFLRSQVVGLSQAGAYALALAYSFLLAASVIVHELGHVLVSRAVGLTVSRVVVFLLGGVSEIEGQARRPRDDFLIAAAGPLFSFLLAAACWAGTTVTDTHTTLGVTFALLAWSNLIVAVFNVLPGLPLDGGRLVAALVWMLGGSRFRGTVVAGWSGRVVAVLLALAVLFGNAALSGHTGTVTLSGIAAAAMGFALAAFLWMGASQSLRVASVQDRARHLTAAGLLRQAVYVADQVPLSEALRRLAASGARAIVVIDSAGRSRAIVSEPQVAKIAFERRPWTPLAEVSRPLEPGLILSDGLDGEGLIEAMRAMPSSEYLVVDQAGVARGVLASSDVLGALGLTKAGSRTQ</sequence>
<evidence type="ECO:0000256" key="13">
    <source>
        <dbReference type="ARBA" id="ARBA00023136"/>
    </source>
</evidence>
<evidence type="ECO:0000256" key="11">
    <source>
        <dbReference type="ARBA" id="ARBA00023049"/>
    </source>
</evidence>
<protein>
    <recommendedName>
        <fullName evidence="14">Zinc metalloprotease</fullName>
    </recommendedName>
</protein>
<keyword evidence="17" id="KW-1185">Reference proteome</keyword>
<evidence type="ECO:0000313" key="16">
    <source>
        <dbReference type="EMBL" id="UQX86645.1"/>
    </source>
</evidence>
<feature type="transmembrane region" description="Helical" evidence="14">
    <location>
        <begin position="228"/>
        <end position="248"/>
    </location>
</feature>
<dbReference type="PANTHER" id="PTHR39188">
    <property type="entry name" value="MEMBRANE-ASSOCIATED ZINC METALLOPROTEASE M50B"/>
    <property type="match status" value="1"/>
</dbReference>
<comment type="similarity">
    <text evidence="2 14">Belongs to the peptidase M50B family.</text>
</comment>
<feature type="transmembrane region" description="Helical" evidence="14">
    <location>
        <begin position="54"/>
        <end position="78"/>
    </location>
</feature>
<keyword evidence="12" id="KW-0129">CBS domain</keyword>
<evidence type="ECO:0000256" key="7">
    <source>
        <dbReference type="ARBA" id="ARBA00022737"/>
    </source>
</evidence>
<evidence type="ECO:0000256" key="14">
    <source>
        <dbReference type="PIRNR" id="PIRNR006404"/>
    </source>
</evidence>
<dbReference type="InterPro" id="IPR016483">
    <property type="entry name" value="UCP006404_Pept_M50_CBS"/>
</dbReference>
<comment type="subcellular location">
    <subcellularLocation>
        <location evidence="1 14">Cell membrane</location>
        <topology evidence="1 14">Multi-pass membrane protein</topology>
    </subcellularLocation>
</comment>
<evidence type="ECO:0000256" key="2">
    <source>
        <dbReference type="ARBA" id="ARBA00007931"/>
    </source>
</evidence>
<dbReference type="InterPro" id="IPR008915">
    <property type="entry name" value="Peptidase_M50"/>
</dbReference>
<keyword evidence="3 14" id="KW-1003">Cell membrane</keyword>
<keyword evidence="10 14" id="KW-1133">Transmembrane helix</keyword>
<dbReference type="Gene3D" id="3.10.580.10">
    <property type="entry name" value="CBS-domain"/>
    <property type="match status" value="1"/>
</dbReference>
<feature type="transmembrane region" description="Helical" evidence="14">
    <location>
        <begin position="90"/>
        <end position="109"/>
    </location>
</feature>
<evidence type="ECO:0000256" key="1">
    <source>
        <dbReference type="ARBA" id="ARBA00004651"/>
    </source>
</evidence>
<feature type="transmembrane region" description="Helical" evidence="14">
    <location>
        <begin position="153"/>
        <end position="175"/>
    </location>
</feature>
<evidence type="ECO:0000256" key="3">
    <source>
        <dbReference type="ARBA" id="ARBA00022475"/>
    </source>
</evidence>
<evidence type="ECO:0000313" key="17">
    <source>
        <dbReference type="Proteomes" id="UP001056336"/>
    </source>
</evidence>
<feature type="domain" description="Peptidase M50" evidence="15">
    <location>
        <begin position="151"/>
        <end position="210"/>
    </location>
</feature>
<keyword evidence="8 14" id="KW-0378">Hydrolase</keyword>
<gene>
    <name evidence="16" type="ORF">M6D93_10000</name>
</gene>
<keyword evidence="5 14" id="KW-0812">Transmembrane</keyword>
<reference evidence="16" key="1">
    <citation type="journal article" date="2018" name="Int. J. Syst. Evol. Microbiol.">
        <title>Jatrophihabitans telluris sp. nov., isolated from sediment soil of lava forest wetlands and the emended description of the genus Jatrophihabitans.</title>
        <authorList>
            <person name="Lee K.C."/>
            <person name="Suh M.K."/>
            <person name="Eom M.K."/>
            <person name="Kim K.K."/>
            <person name="Kim J.S."/>
            <person name="Kim D.S."/>
            <person name="Ko S.H."/>
            <person name="Shin Y.K."/>
            <person name="Lee J.S."/>
        </authorList>
    </citation>
    <scope>NUCLEOTIDE SEQUENCE</scope>
    <source>
        <strain evidence="16">N237</strain>
    </source>
</reference>
<keyword evidence="7" id="KW-0677">Repeat</keyword>
<dbReference type="GO" id="GO:0008233">
    <property type="term" value="F:peptidase activity"/>
    <property type="evidence" value="ECO:0007669"/>
    <property type="project" value="UniProtKB-KW"/>
</dbReference>
<evidence type="ECO:0000256" key="8">
    <source>
        <dbReference type="ARBA" id="ARBA00022801"/>
    </source>
</evidence>
<feature type="transmembrane region" description="Helical" evidence="14">
    <location>
        <begin position="121"/>
        <end position="141"/>
    </location>
</feature>
<keyword evidence="9 14" id="KW-0862">Zinc</keyword>
<reference evidence="16" key="2">
    <citation type="submission" date="2022-05" db="EMBL/GenBank/DDBJ databases">
        <authorList>
            <person name="Kim J.-S."/>
            <person name="Lee K."/>
            <person name="Suh M."/>
            <person name="Eom M."/>
            <person name="Kim J.-S."/>
            <person name="Kim D.-S."/>
            <person name="Ko S.-H."/>
            <person name="Shin Y."/>
            <person name="Lee J.-S."/>
        </authorList>
    </citation>
    <scope>NUCLEOTIDE SEQUENCE</scope>
    <source>
        <strain evidence="16">N237</strain>
    </source>
</reference>
<dbReference type="EMBL" id="CP097332">
    <property type="protein sequence ID" value="UQX86645.1"/>
    <property type="molecule type" value="Genomic_DNA"/>
</dbReference>
<evidence type="ECO:0000256" key="6">
    <source>
        <dbReference type="ARBA" id="ARBA00022723"/>
    </source>
</evidence>
<evidence type="ECO:0000256" key="4">
    <source>
        <dbReference type="ARBA" id="ARBA00022670"/>
    </source>
</evidence>
<evidence type="ECO:0000259" key="15">
    <source>
        <dbReference type="Pfam" id="PF02163"/>
    </source>
</evidence>
<feature type="transmembrane region" description="Helical" evidence="14">
    <location>
        <begin position="196"/>
        <end position="216"/>
    </location>
</feature>
<dbReference type="PANTHER" id="PTHR39188:SF3">
    <property type="entry name" value="STAGE IV SPORULATION PROTEIN FB"/>
    <property type="match status" value="1"/>
</dbReference>
<dbReference type="Pfam" id="PF02163">
    <property type="entry name" value="Peptidase_M50"/>
    <property type="match status" value="2"/>
</dbReference>
<accession>A0ABY4QS28</accession>
<evidence type="ECO:0000256" key="10">
    <source>
        <dbReference type="ARBA" id="ARBA00022989"/>
    </source>
</evidence>
<name>A0ABY4QS28_9ACTN</name>
<comment type="cofactor">
    <cofactor evidence="14">
        <name>Zn(2+)</name>
        <dbReference type="ChEBI" id="CHEBI:29105"/>
    </cofactor>
    <text evidence="14">Binds 1 zinc ion per subunit.</text>
</comment>
<keyword evidence="6 14" id="KW-0479">Metal-binding</keyword>
<dbReference type="SUPFAM" id="SSF54631">
    <property type="entry name" value="CBS-domain pair"/>
    <property type="match status" value="1"/>
</dbReference>
<evidence type="ECO:0000256" key="5">
    <source>
        <dbReference type="ARBA" id="ARBA00022692"/>
    </source>
</evidence>
<dbReference type="GO" id="GO:0006508">
    <property type="term" value="P:proteolysis"/>
    <property type="evidence" value="ECO:0007669"/>
    <property type="project" value="UniProtKB-KW"/>
</dbReference>
<evidence type="ECO:0000256" key="9">
    <source>
        <dbReference type="ARBA" id="ARBA00022833"/>
    </source>
</evidence>
<proteinExistence type="inferred from homology"/>
<keyword evidence="13 14" id="KW-0472">Membrane</keyword>
<dbReference type="InterPro" id="IPR046342">
    <property type="entry name" value="CBS_dom_sf"/>
</dbReference>
<organism evidence="16 17">
    <name type="scientific">Jatrophihabitans telluris</name>
    <dbReference type="NCBI Taxonomy" id="2038343"/>
    <lineage>
        <taxon>Bacteria</taxon>
        <taxon>Bacillati</taxon>
        <taxon>Actinomycetota</taxon>
        <taxon>Actinomycetes</taxon>
        <taxon>Jatrophihabitantales</taxon>
        <taxon>Jatrophihabitantaceae</taxon>
        <taxon>Jatrophihabitans</taxon>
    </lineage>
</organism>